<name>A0A9Q0AK25_9PEZI</name>
<evidence type="ECO:0000313" key="2">
    <source>
        <dbReference type="EMBL" id="KAI1855979.1"/>
    </source>
</evidence>
<feature type="region of interest" description="Disordered" evidence="1">
    <location>
        <begin position="213"/>
        <end position="243"/>
    </location>
</feature>
<feature type="region of interest" description="Disordered" evidence="1">
    <location>
        <begin position="308"/>
        <end position="391"/>
    </location>
</feature>
<organism evidence="2 3">
    <name type="scientific">Neoarthrinium moseri</name>
    <dbReference type="NCBI Taxonomy" id="1658444"/>
    <lineage>
        <taxon>Eukaryota</taxon>
        <taxon>Fungi</taxon>
        <taxon>Dikarya</taxon>
        <taxon>Ascomycota</taxon>
        <taxon>Pezizomycotina</taxon>
        <taxon>Sordariomycetes</taxon>
        <taxon>Xylariomycetidae</taxon>
        <taxon>Amphisphaeriales</taxon>
        <taxon>Apiosporaceae</taxon>
        <taxon>Neoarthrinium</taxon>
    </lineage>
</organism>
<dbReference type="OrthoDB" id="5416902at2759"/>
<proteinExistence type="predicted"/>
<gene>
    <name evidence="2" type="ORF">JX265_012062</name>
</gene>
<keyword evidence="3" id="KW-1185">Reference proteome</keyword>
<feature type="compositionally biased region" description="Acidic residues" evidence="1">
    <location>
        <begin position="213"/>
        <end position="227"/>
    </location>
</feature>
<dbReference type="Gene3D" id="1.20.58.130">
    <property type="match status" value="1"/>
</dbReference>
<sequence>MAPEEHLTVRRYISLREKQDEGIRHEFTRVHDRIDDFRGHVAGEFASVRGELADFRAHVAGEFASVRSEFRSEFASVRSEFRSEFAAVRSESRSEFAAVRSEFRSEFAAVRSESRNEFAAVRSEFRREFDELSANVRRLEAIFYNTRLRNPILPLRPIPIYNTQKGVVYPDKFPKNAKRFFRLKNPTTPSDKSLLLYLVRFYDVEGHVGWDTDESEYETDSDCDQDDLGSGSRERLSLEDATRRHPHKAVETLSIIFGLDEDAFIEFVNRAAAFKQARPILKRTGTAAEHPDLAERLKRRTEVPAIWSTTDDLIQIPRTKPPTETSENSPDAKLSWRRPGETYVRKTLKHPHGTESETSDQPAASQDEAGSCSGTLTNSNSRSKAYALDKA</sequence>
<accession>A0A9Q0AK25</accession>
<dbReference type="AlphaFoldDB" id="A0A9Q0AK25"/>
<protein>
    <submittedName>
        <fullName evidence="2">Uncharacterized protein</fullName>
    </submittedName>
</protein>
<dbReference type="EMBL" id="JAFIMR010000048">
    <property type="protein sequence ID" value="KAI1855979.1"/>
    <property type="molecule type" value="Genomic_DNA"/>
</dbReference>
<feature type="compositionally biased region" description="Basic and acidic residues" evidence="1">
    <location>
        <begin position="232"/>
        <end position="243"/>
    </location>
</feature>
<reference evidence="2" key="1">
    <citation type="submission" date="2021-03" db="EMBL/GenBank/DDBJ databases">
        <title>Revisited historic fungal species revealed as producer of novel bioactive compounds through whole genome sequencing and comparative genomics.</title>
        <authorList>
            <person name="Vignolle G.A."/>
            <person name="Hochenegger N."/>
            <person name="Mach R.L."/>
            <person name="Mach-Aigner A.R."/>
            <person name="Javad Rahimi M."/>
            <person name="Salim K.A."/>
            <person name="Chan C.M."/>
            <person name="Lim L.B.L."/>
            <person name="Cai F."/>
            <person name="Druzhinina I.S."/>
            <person name="U'Ren J.M."/>
            <person name="Derntl C."/>
        </authorList>
    </citation>
    <scope>NUCLEOTIDE SEQUENCE</scope>
    <source>
        <strain evidence="2">TUCIM 5799</strain>
    </source>
</reference>
<dbReference type="Proteomes" id="UP000829685">
    <property type="component" value="Unassembled WGS sequence"/>
</dbReference>
<comment type="caution">
    <text evidence="2">The sequence shown here is derived from an EMBL/GenBank/DDBJ whole genome shotgun (WGS) entry which is preliminary data.</text>
</comment>
<feature type="compositionally biased region" description="Polar residues" evidence="1">
    <location>
        <begin position="372"/>
        <end position="383"/>
    </location>
</feature>
<evidence type="ECO:0000313" key="3">
    <source>
        <dbReference type="Proteomes" id="UP000829685"/>
    </source>
</evidence>
<evidence type="ECO:0000256" key="1">
    <source>
        <dbReference type="SAM" id="MobiDB-lite"/>
    </source>
</evidence>